<evidence type="ECO:0000256" key="1">
    <source>
        <dbReference type="ARBA" id="ARBA00004651"/>
    </source>
</evidence>
<sequence length="670" mass="78632">MTFKQLVWKMTKVNKRKYIFYFLCNSFTVMVFFMFSTLFFNDNIMNNPQVQHGMNELLMIPTVALLIFTVFFISYAHSIFIKRRKKEFGLFMTLGMSNRDLIKLICLENIGIALVSIATGLLAGIVFSRLFFLTLMSSVGITDISFYLHWKMFFYTIGIFLIVFIFAISKSLFMMKSSELVKIMKWDRISESKPVKTPFLGVLGIGIILCSMAILYIFTYEKKFYLDQTIFKDIYEWGEGTLFILCTISLFIGLYLAVSRFASFLLKYTKKYPSIYYRRLLSLTSIDYKIKQLKSTFMLIIIMAMVTIFYSTMTLNFYSSAENIVEELPYDVAFVQTETKNIISFDELSETFHNNNHVILEHQLLETFDYFEFHPQWNFMYRYTFMSVESFNQVSETQLHISEGKYIYWISSTTSEENSDYTEGLNFNNGEENISLALQDIVIEPIFDYRFRYYNPDFILVSEADYEMLRNKLDVYTAEVHWLEISGWKKSADAVNELENKLHAKNQLTPKMDEYPLGQLSPYSERELLEPVSKINEYNASRIDGGLLFFISTFLSILFFFATFILVYLNLFTDIEQERIKYRKLYKIGITKKEVKKIVTKELRILFFLAPIIGIILSYLYIITIAQDSGGIMSNPILMINFLSIGGLYLILQTIYYFFAARKFLNEVIN</sequence>
<feature type="transmembrane region" description="Helical" evidence="6">
    <location>
        <begin position="60"/>
        <end position="80"/>
    </location>
</feature>
<evidence type="ECO:0000313" key="8">
    <source>
        <dbReference type="EMBL" id="MFC5465059.1"/>
    </source>
</evidence>
<keyword evidence="6" id="KW-0813">Transport</keyword>
<accession>A0ABW0LGY8</accession>
<keyword evidence="2 6" id="KW-1003">Cell membrane</keyword>
<keyword evidence="5 6" id="KW-0472">Membrane</keyword>
<feature type="transmembrane region" description="Helical" evidence="6">
    <location>
        <begin position="20"/>
        <end position="40"/>
    </location>
</feature>
<evidence type="ECO:0000313" key="9">
    <source>
        <dbReference type="Proteomes" id="UP001596147"/>
    </source>
</evidence>
<dbReference type="InterPro" id="IPR003838">
    <property type="entry name" value="ABC3_permease_C"/>
</dbReference>
<feature type="domain" description="ABC3 transporter permease C-terminal" evidence="7">
    <location>
        <begin position="63"/>
        <end position="172"/>
    </location>
</feature>
<evidence type="ECO:0000256" key="4">
    <source>
        <dbReference type="ARBA" id="ARBA00022989"/>
    </source>
</evidence>
<evidence type="ECO:0000259" key="7">
    <source>
        <dbReference type="Pfam" id="PF02687"/>
    </source>
</evidence>
<comment type="similarity">
    <text evidence="6">Belongs to the ABC-4 integral membrane protein family.</text>
</comment>
<keyword evidence="9" id="KW-1185">Reference proteome</keyword>
<dbReference type="EMBL" id="JBHSMC010000013">
    <property type="protein sequence ID" value="MFC5465059.1"/>
    <property type="molecule type" value="Genomic_DNA"/>
</dbReference>
<dbReference type="Pfam" id="PF02687">
    <property type="entry name" value="FtsX"/>
    <property type="match status" value="1"/>
</dbReference>
<dbReference type="InterPro" id="IPR027022">
    <property type="entry name" value="ABC_permease_BceB-typ"/>
</dbReference>
<keyword evidence="3 6" id="KW-0812">Transmembrane</keyword>
<organism evidence="8 9">
    <name type="scientific">Lederbergia graminis</name>
    <dbReference type="NCBI Taxonomy" id="735518"/>
    <lineage>
        <taxon>Bacteria</taxon>
        <taxon>Bacillati</taxon>
        <taxon>Bacillota</taxon>
        <taxon>Bacilli</taxon>
        <taxon>Bacillales</taxon>
        <taxon>Bacillaceae</taxon>
        <taxon>Lederbergia</taxon>
    </lineage>
</organism>
<feature type="transmembrane region" description="Helical" evidence="6">
    <location>
        <begin position="240"/>
        <end position="258"/>
    </location>
</feature>
<dbReference type="PANTHER" id="PTHR46795">
    <property type="entry name" value="ABC TRANSPORTER PERMEASE-RELATED-RELATED"/>
    <property type="match status" value="1"/>
</dbReference>
<comment type="caution">
    <text evidence="8">The sequence shown here is derived from an EMBL/GenBank/DDBJ whole genome shotgun (WGS) entry which is preliminary data.</text>
</comment>
<feature type="transmembrane region" description="Helical" evidence="6">
    <location>
        <begin position="195"/>
        <end position="220"/>
    </location>
</feature>
<feature type="transmembrane region" description="Helical" evidence="6">
    <location>
        <begin position="152"/>
        <end position="174"/>
    </location>
</feature>
<gene>
    <name evidence="8" type="ORF">ACFPM4_09865</name>
</gene>
<feature type="transmembrane region" description="Helical" evidence="6">
    <location>
        <begin position="101"/>
        <end position="132"/>
    </location>
</feature>
<dbReference type="InterPro" id="IPR052536">
    <property type="entry name" value="ABC-4_Integral_Memb_Prot"/>
</dbReference>
<feature type="transmembrane region" description="Helical" evidence="6">
    <location>
        <begin position="605"/>
        <end position="626"/>
    </location>
</feature>
<evidence type="ECO:0000256" key="3">
    <source>
        <dbReference type="ARBA" id="ARBA00022692"/>
    </source>
</evidence>
<dbReference type="RefSeq" id="WP_382350844.1">
    <property type="nucleotide sequence ID" value="NZ_JBHSMC010000013.1"/>
</dbReference>
<feature type="transmembrane region" description="Helical" evidence="6">
    <location>
        <begin position="297"/>
        <end position="318"/>
    </location>
</feature>
<feature type="transmembrane region" description="Helical" evidence="6">
    <location>
        <begin position="638"/>
        <end position="659"/>
    </location>
</feature>
<reference evidence="9" key="1">
    <citation type="journal article" date="2019" name="Int. J. Syst. Evol. Microbiol.">
        <title>The Global Catalogue of Microorganisms (GCM) 10K type strain sequencing project: providing services to taxonomists for standard genome sequencing and annotation.</title>
        <authorList>
            <consortium name="The Broad Institute Genomics Platform"/>
            <consortium name="The Broad Institute Genome Sequencing Center for Infectious Disease"/>
            <person name="Wu L."/>
            <person name="Ma J."/>
        </authorList>
    </citation>
    <scope>NUCLEOTIDE SEQUENCE [LARGE SCALE GENOMIC DNA]</scope>
    <source>
        <strain evidence="9">CGMCC 1.12237</strain>
    </source>
</reference>
<dbReference type="PANTHER" id="PTHR46795:SF1">
    <property type="entry name" value="ABC TRANSPORTER PERMEASE PROTEIN"/>
    <property type="match status" value="1"/>
</dbReference>
<dbReference type="Proteomes" id="UP001596147">
    <property type="component" value="Unassembled WGS sequence"/>
</dbReference>
<dbReference type="PIRSF" id="PIRSF018968">
    <property type="entry name" value="ABC_permease_BceB"/>
    <property type="match status" value="1"/>
</dbReference>
<evidence type="ECO:0000256" key="5">
    <source>
        <dbReference type="ARBA" id="ARBA00023136"/>
    </source>
</evidence>
<comment type="subcellular location">
    <subcellularLocation>
        <location evidence="1 6">Cell membrane</location>
        <topology evidence="1 6">Multi-pass membrane protein</topology>
    </subcellularLocation>
</comment>
<evidence type="ECO:0000256" key="6">
    <source>
        <dbReference type="PIRNR" id="PIRNR018968"/>
    </source>
</evidence>
<feature type="transmembrane region" description="Helical" evidence="6">
    <location>
        <begin position="547"/>
        <end position="571"/>
    </location>
</feature>
<name>A0ABW0LGY8_9BACI</name>
<proteinExistence type="inferred from homology"/>
<keyword evidence="4 6" id="KW-1133">Transmembrane helix</keyword>
<evidence type="ECO:0000256" key="2">
    <source>
        <dbReference type="ARBA" id="ARBA00022475"/>
    </source>
</evidence>
<protein>
    <submittedName>
        <fullName evidence="8">FtsX-like permease family protein</fullName>
    </submittedName>
</protein>